<evidence type="ECO:0000313" key="2">
    <source>
        <dbReference type="Proteomes" id="UP000828048"/>
    </source>
</evidence>
<sequence length="214" mass="23372">MSSPPILPVSIHSLYKSSIASPALRAFVSRSSDSLRRAFARRRPWPEIADYTAFSRPDTLAVAASRIRKNYYYFRVNYLTVLAAVVAFSLITHPFSLITLVSLLAAWLFLYIFRPQEHPVTIYGRTFTDGETLGMLIVLTIVVFFLTSVGSLLMWASLIGSTIVCVHGAFRVPEDLFLDDSQEQIGSGLFSYVGGAASSAAAAAAAPSVIISRV</sequence>
<keyword evidence="2" id="KW-1185">Reference proteome</keyword>
<reference evidence="1 2" key="1">
    <citation type="journal article" date="2021" name="Hortic Res">
        <title>High-quality reference genome and annotation aids understanding of berry development for evergreen blueberry (Vaccinium darrowii).</title>
        <authorList>
            <person name="Yu J."/>
            <person name="Hulse-Kemp A.M."/>
            <person name="Babiker E."/>
            <person name="Staton M."/>
        </authorList>
    </citation>
    <scope>NUCLEOTIDE SEQUENCE [LARGE SCALE GENOMIC DNA]</scope>
    <source>
        <strain evidence="2">cv. NJ 8807/NJ 8810</strain>
        <tissue evidence="1">Young leaf</tissue>
    </source>
</reference>
<evidence type="ECO:0000313" key="1">
    <source>
        <dbReference type="EMBL" id="KAH7838328.1"/>
    </source>
</evidence>
<accession>A0ACB7XCL8</accession>
<organism evidence="1 2">
    <name type="scientific">Vaccinium darrowii</name>
    <dbReference type="NCBI Taxonomy" id="229202"/>
    <lineage>
        <taxon>Eukaryota</taxon>
        <taxon>Viridiplantae</taxon>
        <taxon>Streptophyta</taxon>
        <taxon>Embryophyta</taxon>
        <taxon>Tracheophyta</taxon>
        <taxon>Spermatophyta</taxon>
        <taxon>Magnoliopsida</taxon>
        <taxon>eudicotyledons</taxon>
        <taxon>Gunneridae</taxon>
        <taxon>Pentapetalae</taxon>
        <taxon>asterids</taxon>
        <taxon>Ericales</taxon>
        <taxon>Ericaceae</taxon>
        <taxon>Vaccinioideae</taxon>
        <taxon>Vaccinieae</taxon>
        <taxon>Vaccinium</taxon>
    </lineage>
</organism>
<dbReference type="Proteomes" id="UP000828048">
    <property type="component" value="Chromosome 6"/>
</dbReference>
<dbReference type="EMBL" id="CM037156">
    <property type="protein sequence ID" value="KAH7838328.1"/>
    <property type="molecule type" value="Genomic_DNA"/>
</dbReference>
<comment type="caution">
    <text evidence="1">The sequence shown here is derived from an EMBL/GenBank/DDBJ whole genome shotgun (WGS) entry which is preliminary data.</text>
</comment>
<gene>
    <name evidence="1" type="ORF">Vadar_025080</name>
</gene>
<proteinExistence type="predicted"/>
<protein>
    <submittedName>
        <fullName evidence="1">Uncharacterized protein</fullName>
    </submittedName>
</protein>
<name>A0ACB7XCL8_9ERIC</name>